<dbReference type="EMBL" id="JAXCGZ010003973">
    <property type="protein sequence ID" value="KAK7082551.1"/>
    <property type="molecule type" value="Genomic_DNA"/>
</dbReference>
<reference evidence="1 2" key="1">
    <citation type="submission" date="2023-11" db="EMBL/GenBank/DDBJ databases">
        <title>Halocaridina rubra genome assembly.</title>
        <authorList>
            <person name="Smith C."/>
        </authorList>
    </citation>
    <scope>NUCLEOTIDE SEQUENCE [LARGE SCALE GENOMIC DNA]</scope>
    <source>
        <strain evidence="1">EP-1</strain>
        <tissue evidence="1">Whole</tissue>
    </source>
</reference>
<evidence type="ECO:0000313" key="2">
    <source>
        <dbReference type="Proteomes" id="UP001381693"/>
    </source>
</evidence>
<dbReference type="Proteomes" id="UP001381693">
    <property type="component" value="Unassembled WGS sequence"/>
</dbReference>
<keyword evidence="2" id="KW-1185">Reference proteome</keyword>
<name>A0AAN9A6K4_HALRR</name>
<evidence type="ECO:0000313" key="1">
    <source>
        <dbReference type="EMBL" id="KAK7082551.1"/>
    </source>
</evidence>
<organism evidence="1 2">
    <name type="scientific">Halocaridina rubra</name>
    <name type="common">Hawaiian red shrimp</name>
    <dbReference type="NCBI Taxonomy" id="373956"/>
    <lineage>
        <taxon>Eukaryota</taxon>
        <taxon>Metazoa</taxon>
        <taxon>Ecdysozoa</taxon>
        <taxon>Arthropoda</taxon>
        <taxon>Crustacea</taxon>
        <taxon>Multicrustacea</taxon>
        <taxon>Malacostraca</taxon>
        <taxon>Eumalacostraca</taxon>
        <taxon>Eucarida</taxon>
        <taxon>Decapoda</taxon>
        <taxon>Pleocyemata</taxon>
        <taxon>Caridea</taxon>
        <taxon>Atyoidea</taxon>
        <taxon>Atyidae</taxon>
        <taxon>Halocaridina</taxon>
    </lineage>
</organism>
<proteinExistence type="predicted"/>
<gene>
    <name evidence="1" type="ORF">SK128_010762</name>
</gene>
<comment type="caution">
    <text evidence="1">The sequence shown here is derived from an EMBL/GenBank/DDBJ whole genome shotgun (WGS) entry which is preliminary data.</text>
</comment>
<protein>
    <submittedName>
        <fullName evidence="1">Uncharacterized protein</fullName>
    </submittedName>
</protein>
<sequence length="78" mass="8883">MEEERKEGCLPARMRHEANKGYQYLAQFCGILPSSPSGVFIRGEKELHDRRHQAYSRSVLDSPIGLPIPLVFLLDQIS</sequence>
<accession>A0AAN9A6K4</accession>
<dbReference type="AlphaFoldDB" id="A0AAN9A6K4"/>